<evidence type="ECO:0000256" key="2">
    <source>
        <dbReference type="ARBA" id="ARBA00008352"/>
    </source>
</evidence>
<dbReference type="PANTHER" id="PTHR15367:SF2">
    <property type="entry name" value="DNA-DIRECTED RNA POLYMERASE III SUBUNIT"/>
    <property type="match status" value="1"/>
</dbReference>
<evidence type="ECO:0000256" key="3">
    <source>
        <dbReference type="ARBA" id="ARBA00023242"/>
    </source>
</evidence>
<comment type="subunit">
    <text evidence="4">Component of the RNA polymerase III (Pol III) complex.</text>
</comment>
<feature type="compositionally biased region" description="Acidic residues" evidence="5">
    <location>
        <begin position="177"/>
        <end position="197"/>
    </location>
</feature>
<gene>
    <name evidence="6" type="ORF">EGW08_005188</name>
</gene>
<feature type="region of interest" description="Disordered" evidence="5">
    <location>
        <begin position="116"/>
        <end position="222"/>
    </location>
</feature>
<keyword evidence="3 4" id="KW-0539">Nucleus</keyword>
<dbReference type="GO" id="GO:0006383">
    <property type="term" value="P:transcription by RNA polymerase III"/>
    <property type="evidence" value="ECO:0007669"/>
    <property type="project" value="UniProtKB-UniRule"/>
</dbReference>
<evidence type="ECO:0000313" key="7">
    <source>
        <dbReference type="Proteomes" id="UP000271974"/>
    </source>
</evidence>
<evidence type="ECO:0000256" key="4">
    <source>
        <dbReference type="PIRNR" id="PIRNR000777"/>
    </source>
</evidence>
<feature type="compositionally biased region" description="Acidic residues" evidence="5">
    <location>
        <begin position="209"/>
        <end position="222"/>
    </location>
</feature>
<comment type="similarity">
    <text evidence="2 4">Belongs to the eukaryotic RPC7 RNA polymerase subunit family.</text>
</comment>
<keyword evidence="7" id="KW-1185">Reference proteome</keyword>
<dbReference type="STRING" id="188477.A0A3S1CA13"/>
<accession>A0A3S1CA13</accession>
<evidence type="ECO:0000256" key="1">
    <source>
        <dbReference type="ARBA" id="ARBA00004123"/>
    </source>
</evidence>
<dbReference type="EMBL" id="RQTK01000121">
    <property type="protein sequence ID" value="RUS87035.1"/>
    <property type="molecule type" value="Genomic_DNA"/>
</dbReference>
<dbReference type="InterPro" id="IPR024661">
    <property type="entry name" value="RNA_pol_III_Rpc31"/>
</dbReference>
<dbReference type="Pfam" id="PF11705">
    <property type="entry name" value="RNA_pol_3_Rpc31"/>
    <property type="match status" value="1"/>
</dbReference>
<comment type="caution">
    <text evidence="6">The sequence shown here is derived from an EMBL/GenBank/DDBJ whole genome shotgun (WGS) entry which is preliminary data.</text>
</comment>
<comment type="function">
    <text evidence="4">DNA-dependent RNA polymerase catalyzes the transcription of DNA into RNA using the four ribonucleoside triphosphates as substrates. Specific peripheric component of RNA polymerase III which synthesizes small RNAs, such as 5S rRNA and tRNAs.</text>
</comment>
<dbReference type="GO" id="GO:0005666">
    <property type="term" value="C:RNA polymerase III complex"/>
    <property type="evidence" value="ECO:0007669"/>
    <property type="project" value="UniProtKB-UniRule"/>
</dbReference>
<feature type="compositionally biased region" description="Acidic residues" evidence="5">
    <location>
        <begin position="157"/>
        <end position="168"/>
    </location>
</feature>
<dbReference type="AlphaFoldDB" id="A0A3S1CA13"/>
<dbReference type="PANTHER" id="PTHR15367">
    <property type="entry name" value="DNA-DIRECTED RNA POLYMERASE III"/>
    <property type="match status" value="1"/>
</dbReference>
<comment type="subcellular location">
    <subcellularLocation>
        <location evidence="1 4">Nucleus</location>
    </subcellularLocation>
</comment>
<evidence type="ECO:0000313" key="6">
    <source>
        <dbReference type="EMBL" id="RUS87035.1"/>
    </source>
</evidence>
<organism evidence="6 7">
    <name type="scientific">Elysia chlorotica</name>
    <name type="common">Eastern emerald elysia</name>
    <name type="synonym">Sea slug</name>
    <dbReference type="NCBI Taxonomy" id="188477"/>
    <lineage>
        <taxon>Eukaryota</taxon>
        <taxon>Metazoa</taxon>
        <taxon>Spiralia</taxon>
        <taxon>Lophotrochozoa</taxon>
        <taxon>Mollusca</taxon>
        <taxon>Gastropoda</taxon>
        <taxon>Heterobranchia</taxon>
        <taxon>Euthyneura</taxon>
        <taxon>Panpulmonata</taxon>
        <taxon>Sacoglossa</taxon>
        <taxon>Placobranchoidea</taxon>
        <taxon>Plakobranchidae</taxon>
        <taxon>Elysia</taxon>
    </lineage>
</organism>
<dbReference type="Proteomes" id="UP000271974">
    <property type="component" value="Unassembled WGS sequence"/>
</dbReference>
<dbReference type="PIRSF" id="PIRSF000777">
    <property type="entry name" value="RNA_polIII_C31"/>
    <property type="match status" value="1"/>
</dbReference>
<proteinExistence type="inferred from homology"/>
<protein>
    <recommendedName>
        <fullName evidence="4">DNA-directed RNA polymerase III subunit</fullName>
    </recommendedName>
</protein>
<name>A0A3S1CA13_ELYCH</name>
<feature type="compositionally biased region" description="Basic and acidic residues" evidence="5">
    <location>
        <begin position="136"/>
        <end position="156"/>
    </location>
</feature>
<reference evidence="6 7" key="1">
    <citation type="submission" date="2019-01" db="EMBL/GenBank/DDBJ databases">
        <title>A draft genome assembly of the solar-powered sea slug Elysia chlorotica.</title>
        <authorList>
            <person name="Cai H."/>
            <person name="Li Q."/>
            <person name="Fang X."/>
            <person name="Li J."/>
            <person name="Curtis N.E."/>
            <person name="Altenburger A."/>
            <person name="Shibata T."/>
            <person name="Feng M."/>
            <person name="Maeda T."/>
            <person name="Schwartz J.A."/>
            <person name="Shigenobu S."/>
            <person name="Lundholm N."/>
            <person name="Nishiyama T."/>
            <person name="Yang H."/>
            <person name="Hasebe M."/>
            <person name="Li S."/>
            <person name="Pierce S.K."/>
            <person name="Wang J."/>
        </authorList>
    </citation>
    <scope>NUCLEOTIDE SEQUENCE [LARGE SCALE GENOMIC DNA]</scope>
    <source>
        <strain evidence="6">EC2010</strain>
        <tissue evidence="6">Whole organism of an adult</tissue>
    </source>
</reference>
<evidence type="ECO:0000256" key="5">
    <source>
        <dbReference type="SAM" id="MobiDB-lite"/>
    </source>
</evidence>
<sequence>MAGRGRGRGRGLSINIEALGLGRGEIIPSVAQPPPLYPPLLFRPLPPARDTDLDYMVALRQELRFALHKSPYYVNAPHKAKDIERYSDKYILGANDGAQKWEPDWNMFPAELQEKKKRKFKTSGAKPNLKAARKVKAPDVSELLEKLEKVDETRENPEEETNENEETEEGVKKEKNGDDEDEEEEEYDEEDLEEETDYNLAYFDNGEGYGDDDEDDDEGPTY</sequence>
<dbReference type="OrthoDB" id="5377312at2759"/>